<dbReference type="Pfam" id="PF01764">
    <property type="entry name" value="Lipase_3"/>
    <property type="match status" value="1"/>
</dbReference>
<dbReference type="AlphaFoldDB" id="A0ABD3P2Y8"/>
<dbReference type="PANTHER" id="PTHR46023">
    <property type="entry name" value="LIPASE CLASS 3 PROTEIN-LIKE"/>
    <property type="match status" value="1"/>
</dbReference>
<dbReference type="PANTHER" id="PTHR46023:SF6">
    <property type="entry name" value="LIPASE CLASS 3 FAMILY PROTEIN"/>
    <property type="match status" value="1"/>
</dbReference>
<dbReference type="Proteomes" id="UP001530400">
    <property type="component" value="Unassembled WGS sequence"/>
</dbReference>
<proteinExistence type="predicted"/>
<evidence type="ECO:0000256" key="1">
    <source>
        <dbReference type="SAM" id="MobiDB-lite"/>
    </source>
</evidence>
<feature type="compositionally biased region" description="Basic and acidic residues" evidence="1">
    <location>
        <begin position="230"/>
        <end position="239"/>
    </location>
</feature>
<accession>A0ABD3P2Y8</accession>
<organism evidence="3 4">
    <name type="scientific">Cyclotella atomus</name>
    <dbReference type="NCBI Taxonomy" id="382360"/>
    <lineage>
        <taxon>Eukaryota</taxon>
        <taxon>Sar</taxon>
        <taxon>Stramenopiles</taxon>
        <taxon>Ochrophyta</taxon>
        <taxon>Bacillariophyta</taxon>
        <taxon>Coscinodiscophyceae</taxon>
        <taxon>Thalassiosirophycidae</taxon>
        <taxon>Stephanodiscales</taxon>
        <taxon>Stephanodiscaceae</taxon>
        <taxon>Cyclotella</taxon>
    </lineage>
</organism>
<evidence type="ECO:0000313" key="3">
    <source>
        <dbReference type="EMBL" id="KAL3782660.1"/>
    </source>
</evidence>
<name>A0ABD3P2Y8_9STRA</name>
<dbReference type="InterPro" id="IPR002921">
    <property type="entry name" value="Fungal_lipase-type"/>
</dbReference>
<protein>
    <recommendedName>
        <fullName evidence="2">Fungal lipase-type domain-containing protein</fullName>
    </recommendedName>
</protein>
<keyword evidence="4" id="KW-1185">Reference proteome</keyword>
<feature type="region of interest" description="Disordered" evidence="1">
    <location>
        <begin position="218"/>
        <end position="239"/>
    </location>
</feature>
<feature type="domain" description="Fungal lipase-type" evidence="2">
    <location>
        <begin position="454"/>
        <end position="605"/>
    </location>
</feature>
<dbReference type="InterPro" id="IPR029058">
    <property type="entry name" value="AB_hydrolase_fold"/>
</dbReference>
<evidence type="ECO:0000313" key="4">
    <source>
        <dbReference type="Proteomes" id="UP001530400"/>
    </source>
</evidence>
<dbReference type="Gene3D" id="3.40.50.1820">
    <property type="entry name" value="alpha/beta hydrolase"/>
    <property type="match status" value="1"/>
</dbReference>
<gene>
    <name evidence="3" type="ORF">ACHAWO_002585</name>
</gene>
<reference evidence="3 4" key="1">
    <citation type="submission" date="2024-10" db="EMBL/GenBank/DDBJ databases">
        <title>Updated reference genomes for cyclostephanoid diatoms.</title>
        <authorList>
            <person name="Roberts W.R."/>
            <person name="Alverson A.J."/>
        </authorList>
    </citation>
    <scope>NUCLEOTIDE SEQUENCE [LARGE SCALE GENOMIC DNA]</scope>
    <source>
        <strain evidence="3 4">AJA010-31</strain>
    </source>
</reference>
<comment type="caution">
    <text evidence="3">The sequence shown here is derived from an EMBL/GenBank/DDBJ whole genome shotgun (WGS) entry which is preliminary data.</text>
</comment>
<dbReference type="EMBL" id="JALLPJ020000798">
    <property type="protein sequence ID" value="KAL3782660.1"/>
    <property type="molecule type" value="Genomic_DNA"/>
</dbReference>
<evidence type="ECO:0000259" key="2">
    <source>
        <dbReference type="Pfam" id="PF01764"/>
    </source>
</evidence>
<sequence length="775" mass="86734">MMIARGCRRFRLPLLPCIGQSLPVMRQRSIIVMGSCDVCDVQIQTSGESQAPGTSESPVRRNEFYKSGLSVLLAFGAAASVGSYASTRSKQSTRDEFTVNGYRYYSSTSTLCESNSNKPNSDPKNKSDSFFDMAQQWASENLPKPQDVRDNVAANESKVNTKDANNFSGPEQLLKMIGAFGSPSSQKHMDIDPTLPPDKTPSPFNEVKDLFHKYTNKFQESIPTPSPKAADTKKQDNRKDESAMSDFISFFFSSDKQSSNDMNELIRQAHNIVNPVSTSIQSASMTSLDFLDQIRYFKKNSDDIKQAFEKSFGQNFSSYGISLSELFEKMNIATMHYFLEAQDSIKTPSWKRRLHRFYPDVEVEKVEELNEALLLSELSYADSVEEIREGLAQLCDRGGDKKGGSIAERFRRKSGKPEWELLFCDVESRPNEPSHFLAVQKNASKYDDTLHVLIVARGTKSMSDLMTDALIEATDYEYKDNKGEVLQGKAHSGMVRSGQFLVKRHQKLLSTLVGLSNKRKIEINLIGHSLGAGAATIAAIEWNTKGFDQSNDDDDASSKSDVEVSAHVIGFGCPALLSKPLSIMTQEYCTTVIADADMIPRMSGATLVNLILDLINFDYRKEAERDVEQALKELQYRFAGSGVPTSKKSKLSINIEDESIQKVMGYVHEGLDRVLSPGSSKVDVSNAEMKEKARDFPKLEPVLFPPGTCIHFFRDGSGISGTYTPCTFYDEIDVARTMVEDHLISSGYRRIFLSIMRDFHQNDHFSFETKTQEKK</sequence>
<dbReference type="SUPFAM" id="SSF53474">
    <property type="entry name" value="alpha/beta-Hydrolases"/>
    <property type="match status" value="1"/>
</dbReference>